<evidence type="ECO:0000313" key="6">
    <source>
        <dbReference type="Proteomes" id="UP000289738"/>
    </source>
</evidence>
<feature type="domain" description="Bulb-type lectin" evidence="4">
    <location>
        <begin position="43"/>
        <end position="118"/>
    </location>
</feature>
<sequence>MKNFTNCSFSRDVYQFNTGNNSRERGRFSRGRDVSCVRTSTSTYQLGTGQSMRDGETLVSVDGSFELGFFNPKTGTSRYLGVWYRDASRNPTVAWVANRERPLQSTSGLLKFSDKGIL</sequence>
<dbReference type="InterPro" id="IPR001480">
    <property type="entry name" value="Bulb-type_lectin_dom"/>
</dbReference>
<dbReference type="Proteomes" id="UP000289738">
    <property type="component" value="Chromosome B02"/>
</dbReference>
<organism evidence="5 6">
    <name type="scientific">Arachis hypogaea</name>
    <name type="common">Peanut</name>
    <dbReference type="NCBI Taxonomy" id="3818"/>
    <lineage>
        <taxon>Eukaryota</taxon>
        <taxon>Viridiplantae</taxon>
        <taxon>Streptophyta</taxon>
        <taxon>Embryophyta</taxon>
        <taxon>Tracheophyta</taxon>
        <taxon>Spermatophyta</taxon>
        <taxon>Magnoliopsida</taxon>
        <taxon>eudicotyledons</taxon>
        <taxon>Gunneridae</taxon>
        <taxon>Pentapetalae</taxon>
        <taxon>rosids</taxon>
        <taxon>fabids</taxon>
        <taxon>Fabales</taxon>
        <taxon>Fabaceae</taxon>
        <taxon>Papilionoideae</taxon>
        <taxon>50 kb inversion clade</taxon>
        <taxon>dalbergioids sensu lato</taxon>
        <taxon>Dalbergieae</taxon>
        <taxon>Pterocarpus clade</taxon>
        <taxon>Arachis</taxon>
    </lineage>
</organism>
<keyword evidence="2" id="KW-1015">Disulfide bond</keyword>
<keyword evidence="1" id="KW-0732">Signal</keyword>
<evidence type="ECO:0000256" key="2">
    <source>
        <dbReference type="ARBA" id="ARBA00023157"/>
    </source>
</evidence>
<evidence type="ECO:0000259" key="4">
    <source>
        <dbReference type="PROSITE" id="PS50927"/>
    </source>
</evidence>
<dbReference type="Gene3D" id="2.90.10.10">
    <property type="entry name" value="Bulb-type lectin domain"/>
    <property type="match status" value="1"/>
</dbReference>
<proteinExistence type="predicted"/>
<dbReference type="PANTHER" id="PTHR32444">
    <property type="entry name" value="BULB-TYPE LECTIN DOMAIN-CONTAINING PROTEIN"/>
    <property type="match status" value="1"/>
</dbReference>
<comment type="caution">
    <text evidence="5">The sequence shown here is derived from an EMBL/GenBank/DDBJ whole genome shotgun (WGS) entry which is preliminary data.</text>
</comment>
<keyword evidence="6" id="KW-1185">Reference proteome</keyword>
<evidence type="ECO:0000256" key="1">
    <source>
        <dbReference type="ARBA" id="ARBA00022729"/>
    </source>
</evidence>
<dbReference type="PROSITE" id="PS50927">
    <property type="entry name" value="BULB_LECTIN"/>
    <property type="match status" value="1"/>
</dbReference>
<protein>
    <recommendedName>
        <fullName evidence="4">Bulb-type lectin domain-containing protein</fullName>
    </recommendedName>
</protein>
<dbReference type="EMBL" id="SDMP01000012">
    <property type="protein sequence ID" value="RYR27211.1"/>
    <property type="molecule type" value="Genomic_DNA"/>
</dbReference>
<evidence type="ECO:0000313" key="5">
    <source>
        <dbReference type="EMBL" id="RYR27211.1"/>
    </source>
</evidence>
<dbReference type="AlphaFoldDB" id="A0A445AL86"/>
<evidence type="ECO:0000256" key="3">
    <source>
        <dbReference type="ARBA" id="ARBA00023180"/>
    </source>
</evidence>
<reference evidence="5 6" key="1">
    <citation type="submission" date="2019-01" db="EMBL/GenBank/DDBJ databases">
        <title>Sequencing of cultivated peanut Arachis hypogaea provides insights into genome evolution and oil improvement.</title>
        <authorList>
            <person name="Chen X."/>
        </authorList>
    </citation>
    <scope>NUCLEOTIDE SEQUENCE [LARGE SCALE GENOMIC DNA]</scope>
    <source>
        <strain evidence="6">cv. Fuhuasheng</strain>
        <tissue evidence="5">Leaves</tissue>
    </source>
</reference>
<gene>
    <name evidence="5" type="ORF">Ahy_B02g061555</name>
</gene>
<keyword evidence="3" id="KW-0325">Glycoprotein</keyword>
<name>A0A445AL86_ARAHY</name>
<dbReference type="PANTHER" id="PTHR32444:SF183">
    <property type="entry name" value="APPLE DOMAIN-CONTAINING PROTEIN"/>
    <property type="match status" value="1"/>
</dbReference>
<accession>A0A445AL86</accession>
<dbReference type="InterPro" id="IPR036426">
    <property type="entry name" value="Bulb-type_lectin_dom_sf"/>
</dbReference>